<evidence type="ECO:0000313" key="4">
    <source>
        <dbReference type="EMBL" id="CAJ1960142.1"/>
    </source>
</evidence>
<feature type="region of interest" description="Disordered" evidence="1">
    <location>
        <begin position="622"/>
        <end position="677"/>
    </location>
</feature>
<evidence type="ECO:0000256" key="2">
    <source>
        <dbReference type="SAM" id="SignalP"/>
    </source>
</evidence>
<feature type="compositionally biased region" description="Low complexity" evidence="1">
    <location>
        <begin position="646"/>
        <end position="670"/>
    </location>
</feature>
<dbReference type="AlphaFoldDB" id="A0AAD2JLB7"/>
<feature type="compositionally biased region" description="Basic and acidic residues" evidence="1">
    <location>
        <begin position="635"/>
        <end position="645"/>
    </location>
</feature>
<dbReference type="PROSITE" id="PS50222">
    <property type="entry name" value="EF_HAND_2"/>
    <property type="match status" value="1"/>
</dbReference>
<feature type="region of interest" description="Disordered" evidence="1">
    <location>
        <begin position="856"/>
        <end position="879"/>
    </location>
</feature>
<name>A0AAD2JLB7_9STRA</name>
<accession>A0AAD2JLB7</accession>
<feature type="compositionally biased region" description="Low complexity" evidence="1">
    <location>
        <begin position="146"/>
        <end position="177"/>
    </location>
</feature>
<keyword evidence="2" id="KW-0732">Signal</keyword>
<feature type="compositionally biased region" description="Low complexity" evidence="1">
    <location>
        <begin position="830"/>
        <end position="842"/>
    </location>
</feature>
<dbReference type="GO" id="GO:0005509">
    <property type="term" value="F:calcium ion binding"/>
    <property type="evidence" value="ECO:0007669"/>
    <property type="project" value="InterPro"/>
</dbReference>
<keyword evidence="5" id="KW-1185">Reference proteome</keyword>
<proteinExistence type="predicted"/>
<comment type="caution">
    <text evidence="4">The sequence shown here is derived from an EMBL/GenBank/DDBJ whole genome shotgun (WGS) entry which is preliminary data.</text>
</comment>
<feature type="region of interest" description="Disordered" evidence="1">
    <location>
        <begin position="726"/>
        <end position="842"/>
    </location>
</feature>
<organism evidence="4 5">
    <name type="scientific">Cylindrotheca closterium</name>
    <dbReference type="NCBI Taxonomy" id="2856"/>
    <lineage>
        <taxon>Eukaryota</taxon>
        <taxon>Sar</taxon>
        <taxon>Stramenopiles</taxon>
        <taxon>Ochrophyta</taxon>
        <taxon>Bacillariophyta</taxon>
        <taxon>Bacillariophyceae</taxon>
        <taxon>Bacillariophycidae</taxon>
        <taxon>Bacillariales</taxon>
        <taxon>Bacillariaceae</taxon>
        <taxon>Cylindrotheca</taxon>
    </lineage>
</organism>
<feature type="region of interest" description="Disordered" evidence="1">
    <location>
        <begin position="559"/>
        <end position="606"/>
    </location>
</feature>
<feature type="compositionally biased region" description="Basic and acidic residues" evidence="1">
    <location>
        <begin position="587"/>
        <end position="598"/>
    </location>
</feature>
<evidence type="ECO:0000313" key="5">
    <source>
        <dbReference type="Proteomes" id="UP001295423"/>
    </source>
</evidence>
<feature type="compositionally biased region" description="Polar residues" evidence="1">
    <location>
        <begin position="178"/>
        <end position="190"/>
    </location>
</feature>
<dbReference type="Proteomes" id="UP001295423">
    <property type="component" value="Unassembled WGS sequence"/>
</dbReference>
<feature type="chain" id="PRO_5042003239" description="EF-hand domain-containing protein" evidence="2">
    <location>
        <begin position="30"/>
        <end position="879"/>
    </location>
</feature>
<feature type="region of interest" description="Disordered" evidence="1">
    <location>
        <begin position="413"/>
        <end position="513"/>
    </location>
</feature>
<feature type="signal peptide" evidence="2">
    <location>
        <begin position="1"/>
        <end position="29"/>
    </location>
</feature>
<feature type="compositionally biased region" description="Basic and acidic residues" evidence="1">
    <location>
        <begin position="729"/>
        <end position="740"/>
    </location>
</feature>
<sequence>MTFRIPQNINRLWISWILTAIFAIRMAQAQNVLTQDTAKCFTSLVDADANGDSQLDKTEYVAFLKLYGVPNIGDSYQSLPLVLQSTFFSISCFCTTNGLATGSCCDGATPYIPTDGAAAEVPTTAQETYLGRLCGLTDSAVGQIGPATTPAPSSASPSSNPSASPSSSPSAISQSPSMNPTGSAAPTNIPSGVPTGLPTMTASQNPTTLPLTPSPTAVPMVTKIQTQYSIGITNGKAEQIDPEWFARDLIDAMNVLATEVGVLVEDSGGNNNRRRLTVTVGLPTEIIGFEEQEWSNDSSAACPATLANPETDSCQQVTASVELFVDENQSDVTALFGTTLEDEIEAGRLEEALLLIDPETPVKILAGKGQRSGPTEAPAVAKSEGLSTGALIGLGAAGVALLAVLVVTCCKSKRGNEPSSTPRSRQDDGKFVEATPSEELKMAQKEVGSGLEWQPPKPAVDEENGSALNDNPWVNKKKRDDGSVVSDAGWSDAYSSSMGTNESDDERDMASPNKNIADHIEGTKHMGDAGSSSLGELEAAIQSENWAAVGASAAVLAANQYESESQTNSKSSSKGTGMDSSVQSSLNRRELDTEKTQELDNLIQSGDWEGVIQAAARYEAEIGQGDQSATVFEDSDSRSDSKSDSRSGSFTIGSQFSSIQQSSAASGAGSKATPNQAEFKKEVEDLVAKVIPEEADHVDDMIEQFKGRENELLETLRTMQERNIAQKARKAEQQRAKIEAKQMVAQARQEQTSADPGERVPATGAPAAATLPAPEPPATAAAPTPGEGAAAPVATTRTSMAPPPSTDGVAPMTAVPTPFPAPVVSPAPEAPDNTEDPAAAAAADWAIAQALSNLERERSSLEEGSYVVPDEDFDDEGSL</sequence>
<dbReference type="InterPro" id="IPR002048">
    <property type="entry name" value="EF_hand_dom"/>
</dbReference>
<gene>
    <name evidence="4" type="ORF">CYCCA115_LOCUS18558</name>
</gene>
<dbReference type="EMBL" id="CAKOGP040002047">
    <property type="protein sequence ID" value="CAJ1960142.1"/>
    <property type="molecule type" value="Genomic_DNA"/>
</dbReference>
<protein>
    <recommendedName>
        <fullName evidence="3">EF-hand domain-containing protein</fullName>
    </recommendedName>
</protein>
<feature type="domain" description="EF-hand" evidence="3">
    <location>
        <begin position="35"/>
        <end position="70"/>
    </location>
</feature>
<feature type="compositionally biased region" description="Low complexity" evidence="1">
    <location>
        <begin position="559"/>
        <end position="577"/>
    </location>
</feature>
<evidence type="ECO:0000256" key="1">
    <source>
        <dbReference type="SAM" id="MobiDB-lite"/>
    </source>
</evidence>
<feature type="region of interest" description="Disordered" evidence="1">
    <location>
        <begin position="144"/>
        <end position="214"/>
    </location>
</feature>
<evidence type="ECO:0000259" key="3">
    <source>
        <dbReference type="PROSITE" id="PS50222"/>
    </source>
</evidence>
<feature type="compositionally biased region" description="Pro residues" evidence="1">
    <location>
        <begin position="817"/>
        <end position="829"/>
    </location>
</feature>
<reference evidence="4" key="1">
    <citation type="submission" date="2023-08" db="EMBL/GenBank/DDBJ databases">
        <authorList>
            <person name="Audoor S."/>
            <person name="Bilcke G."/>
        </authorList>
    </citation>
    <scope>NUCLEOTIDE SEQUENCE</scope>
</reference>
<feature type="compositionally biased region" description="Low complexity" evidence="1">
    <location>
        <begin position="760"/>
        <end position="796"/>
    </location>
</feature>
<feature type="compositionally biased region" description="Acidic residues" evidence="1">
    <location>
        <begin position="869"/>
        <end position="879"/>
    </location>
</feature>